<dbReference type="FunFam" id="3.30.450.30:FF:000003">
    <property type="entry name" value="ragulator complex protein LAMTOR3 homolog"/>
    <property type="match status" value="1"/>
</dbReference>
<comment type="caution">
    <text evidence="2">The sequence shown here is derived from an EMBL/GenBank/DDBJ whole genome shotgun (WGS) entry which is preliminary data.</text>
</comment>
<name>A0A482XD77_LAOST</name>
<dbReference type="SUPFAM" id="SSF103196">
    <property type="entry name" value="Roadblock/LC7 domain"/>
    <property type="match status" value="1"/>
</dbReference>
<evidence type="ECO:0000313" key="3">
    <source>
        <dbReference type="Proteomes" id="UP000291343"/>
    </source>
</evidence>
<dbReference type="SMR" id="A0A482XD77"/>
<dbReference type="GO" id="GO:0071230">
    <property type="term" value="P:cellular response to amino acid stimulus"/>
    <property type="evidence" value="ECO:0007669"/>
    <property type="project" value="TreeGrafter"/>
</dbReference>
<dbReference type="PANTHER" id="PTHR13378:SF1">
    <property type="entry name" value="RAGULATOR COMPLEX PROTEIN LAMTOR3"/>
    <property type="match status" value="1"/>
</dbReference>
<protein>
    <recommendedName>
        <fullName evidence="4">Roadblock/LAMTOR2 domain-containing protein</fullName>
    </recommendedName>
</protein>
<dbReference type="EMBL" id="QKKF02012223">
    <property type="protein sequence ID" value="RZF43746.1"/>
    <property type="molecule type" value="Genomic_DNA"/>
</dbReference>
<evidence type="ECO:0000313" key="2">
    <source>
        <dbReference type="EMBL" id="RZF43746.1"/>
    </source>
</evidence>
<evidence type="ECO:0000256" key="1">
    <source>
        <dbReference type="ARBA" id="ARBA00005356"/>
    </source>
</evidence>
<dbReference type="STRING" id="195883.A0A482XD77"/>
<proteinExistence type="inferred from homology"/>
<reference evidence="2 3" key="1">
    <citation type="journal article" date="2017" name="Gigascience">
        <title>Genome sequence of the small brown planthopper, Laodelphax striatellus.</title>
        <authorList>
            <person name="Zhu J."/>
            <person name="Jiang F."/>
            <person name="Wang X."/>
            <person name="Yang P."/>
            <person name="Bao Y."/>
            <person name="Zhao W."/>
            <person name="Wang W."/>
            <person name="Lu H."/>
            <person name="Wang Q."/>
            <person name="Cui N."/>
            <person name="Li J."/>
            <person name="Chen X."/>
            <person name="Luo L."/>
            <person name="Yu J."/>
            <person name="Kang L."/>
            <person name="Cui F."/>
        </authorList>
    </citation>
    <scope>NUCLEOTIDE SEQUENCE [LARGE SCALE GENOMIC DNA]</scope>
    <source>
        <strain evidence="2">Lst14</strain>
    </source>
</reference>
<dbReference type="Gene3D" id="3.30.450.30">
    <property type="entry name" value="Dynein light chain 2a, cytoplasmic"/>
    <property type="match status" value="1"/>
</dbReference>
<keyword evidence="3" id="KW-1185">Reference proteome</keyword>
<organism evidence="2 3">
    <name type="scientific">Laodelphax striatellus</name>
    <name type="common">Small brown planthopper</name>
    <name type="synonym">Delphax striatella</name>
    <dbReference type="NCBI Taxonomy" id="195883"/>
    <lineage>
        <taxon>Eukaryota</taxon>
        <taxon>Metazoa</taxon>
        <taxon>Ecdysozoa</taxon>
        <taxon>Arthropoda</taxon>
        <taxon>Hexapoda</taxon>
        <taxon>Insecta</taxon>
        <taxon>Pterygota</taxon>
        <taxon>Neoptera</taxon>
        <taxon>Paraneoptera</taxon>
        <taxon>Hemiptera</taxon>
        <taxon>Auchenorrhyncha</taxon>
        <taxon>Fulgoroidea</taxon>
        <taxon>Delphacidae</taxon>
        <taxon>Criomorphinae</taxon>
        <taxon>Laodelphax</taxon>
    </lineage>
</organism>
<dbReference type="Pfam" id="PF08923">
    <property type="entry name" value="MAPKK1_Int"/>
    <property type="match status" value="1"/>
</dbReference>
<dbReference type="FunCoup" id="A0A482XD77">
    <property type="interactions" value="724"/>
</dbReference>
<dbReference type="Proteomes" id="UP000291343">
    <property type="component" value="Unassembled WGS sequence"/>
</dbReference>
<dbReference type="GO" id="GO:0032008">
    <property type="term" value="P:positive regulation of TOR signaling"/>
    <property type="evidence" value="ECO:0007669"/>
    <property type="project" value="TreeGrafter"/>
</dbReference>
<gene>
    <name evidence="2" type="ORF">LSTR_LSTR009169</name>
</gene>
<accession>A0A482XD77</accession>
<evidence type="ECO:0008006" key="4">
    <source>
        <dbReference type="Google" id="ProtNLM"/>
    </source>
</evidence>
<sequence>MVEEMKKFLTSLLHKVEGLYCIAITDRDGVPMVKVTNDKMPEMAVRPSFLSTFAMATDQGSKLGLGLNKSVICMYSSYQVVQFPYLPFIVSFVASTKCNTGHILALDRSLQELLTDLKRTVIEP</sequence>
<dbReference type="SMART" id="SM01278">
    <property type="entry name" value="MAPKK1_Int"/>
    <property type="match status" value="1"/>
</dbReference>
<dbReference type="InterPro" id="IPR015019">
    <property type="entry name" value="LAMTOR3"/>
</dbReference>
<dbReference type="GO" id="GO:0071986">
    <property type="term" value="C:Ragulator complex"/>
    <property type="evidence" value="ECO:0007669"/>
    <property type="project" value="TreeGrafter"/>
</dbReference>
<dbReference type="AlphaFoldDB" id="A0A482XD77"/>
<dbReference type="PANTHER" id="PTHR13378">
    <property type="entry name" value="REGULATOR COMPLEX PROTEIN LAMTOR3"/>
    <property type="match status" value="1"/>
</dbReference>
<comment type="similarity">
    <text evidence="1">Belongs to the LAMTOR3 family.</text>
</comment>
<dbReference type="InParanoid" id="A0A482XD77"/>
<dbReference type="OrthoDB" id="343907at2759"/>